<evidence type="ECO:0000313" key="2">
    <source>
        <dbReference type="EMBL" id="MDF3835196.1"/>
    </source>
</evidence>
<dbReference type="InterPro" id="IPR000792">
    <property type="entry name" value="Tscrpt_reg_LuxR_C"/>
</dbReference>
<dbReference type="Gene3D" id="1.10.10.10">
    <property type="entry name" value="Winged helix-like DNA-binding domain superfamily/Winged helix DNA-binding domain"/>
    <property type="match status" value="1"/>
</dbReference>
<dbReference type="SMART" id="SM00421">
    <property type="entry name" value="HTH_LUXR"/>
    <property type="match status" value="1"/>
</dbReference>
<proteinExistence type="predicted"/>
<dbReference type="InterPro" id="IPR036388">
    <property type="entry name" value="WH-like_DNA-bd_sf"/>
</dbReference>
<protein>
    <submittedName>
        <fullName evidence="2">LuxR C-terminal-related transcriptional regulator</fullName>
    </submittedName>
</protein>
<organism evidence="2 3">
    <name type="scientific">Cupriavidus basilensis</name>
    <dbReference type="NCBI Taxonomy" id="68895"/>
    <lineage>
        <taxon>Bacteria</taxon>
        <taxon>Pseudomonadati</taxon>
        <taxon>Pseudomonadota</taxon>
        <taxon>Betaproteobacteria</taxon>
        <taxon>Burkholderiales</taxon>
        <taxon>Burkholderiaceae</taxon>
        <taxon>Cupriavidus</taxon>
    </lineage>
</organism>
<evidence type="ECO:0000259" key="1">
    <source>
        <dbReference type="SMART" id="SM00421"/>
    </source>
</evidence>
<accession>A0ABT6AU37</accession>
<dbReference type="EMBL" id="JARJLM010000336">
    <property type="protein sequence ID" value="MDF3835196.1"/>
    <property type="molecule type" value="Genomic_DNA"/>
</dbReference>
<gene>
    <name evidence="2" type="ORF">P3W85_19840</name>
</gene>
<dbReference type="InterPro" id="IPR016032">
    <property type="entry name" value="Sig_transdc_resp-reg_C-effctor"/>
</dbReference>
<reference evidence="2 3" key="1">
    <citation type="submission" date="2023-03" db="EMBL/GenBank/DDBJ databases">
        <title>Draft assemblies of triclosan tolerant bacteria isolated from returned activated sludge.</title>
        <authorList>
            <person name="Van Hamelsveld S."/>
        </authorList>
    </citation>
    <scope>NUCLEOTIDE SEQUENCE [LARGE SCALE GENOMIC DNA]</scope>
    <source>
        <strain evidence="2 3">GW210010_S58</strain>
    </source>
</reference>
<feature type="domain" description="HTH luxR-type" evidence="1">
    <location>
        <begin position="284"/>
        <end position="341"/>
    </location>
</feature>
<dbReference type="SUPFAM" id="SSF46894">
    <property type="entry name" value="C-terminal effector domain of the bipartite response regulators"/>
    <property type="match status" value="1"/>
</dbReference>
<evidence type="ECO:0000313" key="3">
    <source>
        <dbReference type="Proteomes" id="UP001216674"/>
    </source>
</evidence>
<dbReference type="Proteomes" id="UP001216674">
    <property type="component" value="Unassembled WGS sequence"/>
</dbReference>
<sequence>MSDATPPWEHILGTARDLIGADSGSLIMMDGCGSLLNLNHVDIPTSTLDDYAQHFHKLDVVADAAIGLSAGTWLDSNELLSQSKLQRTEFYGDYLHKHGQAQILALIVEQNPDRRTAFSFQRSTVAPGAREKLTQGDIGVYVRTFQAALERRSQSMAMNLQMVEDTFTSLGEATCLVSVAGVVLRASPLARAILDNRSGLCTKRGRLWHPARVIFDQLSKKLGDTLRTGQRTKLIVSLAWGETMSLDITPASPHIRLSNEPLALIRLRRNSAMGEADTVALISIFDITNAEAKVLAGLVAGVTPAGFATMNGVSENTVRKQIANLKTKMRCNRVVDLVKLALLAQR</sequence>
<name>A0ABT6AU37_9BURK</name>
<keyword evidence="3" id="KW-1185">Reference proteome</keyword>
<dbReference type="RefSeq" id="WP_276266060.1">
    <property type="nucleotide sequence ID" value="NZ_JARJLM010000336.1"/>
</dbReference>
<comment type="caution">
    <text evidence="2">The sequence shown here is derived from an EMBL/GenBank/DDBJ whole genome shotgun (WGS) entry which is preliminary data.</text>
</comment>